<reference evidence="2 3" key="1">
    <citation type="submission" date="2020-11" db="EMBL/GenBank/DDBJ databases">
        <title>Treponema Peruensis nv. sp., first commensal Treponema isolated from human feces.</title>
        <authorList>
            <person name="Belkhou C."/>
            <person name="Raes J."/>
        </authorList>
    </citation>
    <scope>NUCLEOTIDE SEQUENCE [LARGE SCALE GENOMIC DNA]</scope>
    <source>
        <strain evidence="2 3">RCC2812</strain>
    </source>
</reference>
<proteinExistence type="predicted"/>
<evidence type="ECO:0000313" key="2">
    <source>
        <dbReference type="EMBL" id="QQA01695.1"/>
    </source>
</evidence>
<keyword evidence="3" id="KW-1185">Reference proteome</keyword>
<feature type="transmembrane region" description="Helical" evidence="1">
    <location>
        <begin position="110"/>
        <end position="128"/>
    </location>
</feature>
<dbReference type="RefSeq" id="WP_198443241.1">
    <property type="nucleotide sequence ID" value="NZ_CBCSHE010000018.1"/>
</dbReference>
<dbReference type="AlphaFoldDB" id="A0A7T3REN2"/>
<name>A0A7T3REN2_9SPIR</name>
<accession>A0A7T3REN2</accession>
<gene>
    <name evidence="2" type="ORF">IWA51_03530</name>
</gene>
<feature type="transmembrane region" description="Helical" evidence="1">
    <location>
        <begin position="55"/>
        <end position="74"/>
    </location>
</feature>
<sequence length="212" mass="25083">MGFFDRHYESYDEWCETPRGKAFNEKMRLAAEENARKKEEWERNTLPEKKEQVKLFKIIIVPLFLSFAVSDWWGMKHFKFPYVFGIQLLIALIGFILFKKNPFKVKYPNCFFMAPVALFMSFMFSFYLCISEFGLKQAVLIKPPVEVIETSGDASEKFSETPDLAYLESSEIDISELDFYSREYSQWLIENNHETSEELVSDYKKLKDENGR</sequence>
<dbReference type="Proteomes" id="UP000595224">
    <property type="component" value="Chromosome"/>
</dbReference>
<dbReference type="EMBL" id="CP064936">
    <property type="protein sequence ID" value="QQA01695.1"/>
    <property type="molecule type" value="Genomic_DNA"/>
</dbReference>
<evidence type="ECO:0000256" key="1">
    <source>
        <dbReference type="SAM" id="Phobius"/>
    </source>
</evidence>
<protein>
    <submittedName>
        <fullName evidence="2">Uncharacterized protein</fullName>
    </submittedName>
</protein>
<feature type="transmembrane region" description="Helical" evidence="1">
    <location>
        <begin position="80"/>
        <end position="98"/>
    </location>
</feature>
<keyword evidence="1" id="KW-0812">Transmembrane</keyword>
<organism evidence="2 3">
    <name type="scientific">Treponema peruense</name>
    <dbReference type="NCBI Taxonomy" id="2787628"/>
    <lineage>
        <taxon>Bacteria</taxon>
        <taxon>Pseudomonadati</taxon>
        <taxon>Spirochaetota</taxon>
        <taxon>Spirochaetia</taxon>
        <taxon>Spirochaetales</taxon>
        <taxon>Treponemataceae</taxon>
        <taxon>Treponema</taxon>
    </lineage>
</organism>
<evidence type="ECO:0000313" key="3">
    <source>
        <dbReference type="Proteomes" id="UP000595224"/>
    </source>
</evidence>
<keyword evidence="1" id="KW-0472">Membrane</keyword>
<keyword evidence="1" id="KW-1133">Transmembrane helix</keyword>
<dbReference type="KEGG" id="tper:IWA51_03530"/>